<gene>
    <name evidence="10" type="ORF">SDRG_10675</name>
</gene>
<dbReference type="GO" id="GO:0051213">
    <property type="term" value="F:dioxygenase activity"/>
    <property type="evidence" value="ECO:0007669"/>
    <property type="project" value="UniProtKB-KW"/>
</dbReference>
<dbReference type="eggNOG" id="ENOG502RKAZ">
    <property type="taxonomic scope" value="Eukaryota"/>
</dbReference>
<sequence>MTVSPEAWAGLATLSTAVETLERIVRSADVHMDRPLQVMGQDALLFAASMYDEDLALEVLAARARIPVNVNAIDNHGYAALHYAVDADMDPLAQTLLAIEGIGVRLQTEDLSVVGHIQSGGRTPLHLAVLRGNVGLVQLLLEADSSLAAIADLDGHLPVHLAQLHGGSMDLIGRLQACHAATLYDVASLQKRKQAAQAVAAARYQASLSVPDALATPCIFPRIWSQAECEHVLSQLEATTRVTGWHTTRHTSYPTTDLPSYCLPRSEHYWVQDTLCDRLFPLLLSRFQLPASTRLSFRDLFFVKYEAAQDAQRDLALHCDGSVLSFNVLLNKRTDFVGGGTFFAPTQTTVHIEQGDVVVHSGRVVHGAAPVTEGKRLILVAFLNVRFLAATP</sequence>
<evidence type="ECO:0000256" key="1">
    <source>
        <dbReference type="ARBA" id="ARBA00001961"/>
    </source>
</evidence>
<keyword evidence="3" id="KW-0677">Repeat</keyword>
<dbReference type="RefSeq" id="XP_008614899.1">
    <property type="nucleotide sequence ID" value="XM_008616677.1"/>
</dbReference>
<dbReference type="GO" id="GO:0016705">
    <property type="term" value="F:oxidoreductase activity, acting on paired donors, with incorporation or reduction of molecular oxygen"/>
    <property type="evidence" value="ECO:0007669"/>
    <property type="project" value="InterPro"/>
</dbReference>
<protein>
    <recommendedName>
        <fullName evidence="9">Fe2OG dioxygenase domain-containing protein</fullName>
    </recommendedName>
</protein>
<dbReference type="PANTHER" id="PTHR24171">
    <property type="entry name" value="ANKYRIN REPEAT DOMAIN-CONTAINING PROTEIN 39-RELATED"/>
    <property type="match status" value="1"/>
</dbReference>
<dbReference type="InterPro" id="IPR005123">
    <property type="entry name" value="Oxoglu/Fe-dep_dioxygenase_dom"/>
</dbReference>
<name>T0QD79_SAPDV</name>
<dbReference type="InterPro" id="IPR036770">
    <property type="entry name" value="Ankyrin_rpt-contain_sf"/>
</dbReference>
<dbReference type="SUPFAM" id="SSF51197">
    <property type="entry name" value="Clavaminate synthase-like"/>
    <property type="match status" value="1"/>
</dbReference>
<evidence type="ECO:0000313" key="11">
    <source>
        <dbReference type="Proteomes" id="UP000030762"/>
    </source>
</evidence>
<dbReference type="VEuPathDB" id="FungiDB:SDRG_10675"/>
<dbReference type="OMA" id="MCMDPKT"/>
<evidence type="ECO:0000259" key="9">
    <source>
        <dbReference type="PROSITE" id="PS51471"/>
    </source>
</evidence>
<dbReference type="InParanoid" id="T0QD79"/>
<dbReference type="Pfam" id="PF00023">
    <property type="entry name" value="Ank"/>
    <property type="match status" value="1"/>
</dbReference>
<evidence type="ECO:0000256" key="5">
    <source>
        <dbReference type="ARBA" id="ARBA00023002"/>
    </source>
</evidence>
<dbReference type="PANTHER" id="PTHR24171:SF9">
    <property type="entry name" value="ANKYRIN REPEAT DOMAIN-CONTAINING PROTEIN 39"/>
    <property type="match status" value="1"/>
</dbReference>
<dbReference type="OrthoDB" id="69177at2759"/>
<keyword evidence="6" id="KW-0408">Iron</keyword>
<dbReference type="Proteomes" id="UP000030762">
    <property type="component" value="Unassembled WGS sequence"/>
</dbReference>
<evidence type="ECO:0000256" key="2">
    <source>
        <dbReference type="ARBA" id="ARBA00022723"/>
    </source>
</evidence>
<dbReference type="PROSITE" id="PS50088">
    <property type="entry name" value="ANK_REPEAT"/>
    <property type="match status" value="1"/>
</dbReference>
<evidence type="ECO:0000256" key="4">
    <source>
        <dbReference type="ARBA" id="ARBA00022964"/>
    </source>
</evidence>
<keyword evidence="7 8" id="KW-0040">ANK repeat</keyword>
<evidence type="ECO:0000256" key="6">
    <source>
        <dbReference type="ARBA" id="ARBA00023004"/>
    </source>
</evidence>
<proteinExistence type="predicted"/>
<keyword evidence="5" id="KW-0560">Oxidoreductase</keyword>
<keyword evidence="2" id="KW-0479">Metal-binding</keyword>
<dbReference type="InterPro" id="IPR002110">
    <property type="entry name" value="Ankyrin_rpt"/>
</dbReference>
<evidence type="ECO:0000256" key="8">
    <source>
        <dbReference type="PROSITE-ProRule" id="PRU00023"/>
    </source>
</evidence>
<dbReference type="PROSITE" id="PS51471">
    <property type="entry name" value="FE2OG_OXY"/>
    <property type="match status" value="1"/>
</dbReference>
<dbReference type="Gene3D" id="1.25.40.20">
    <property type="entry name" value="Ankyrin repeat-containing domain"/>
    <property type="match status" value="2"/>
</dbReference>
<reference evidence="10 11" key="1">
    <citation type="submission" date="2012-04" db="EMBL/GenBank/DDBJ databases">
        <title>The Genome Sequence of Saprolegnia declina VS20.</title>
        <authorList>
            <consortium name="The Broad Institute Genome Sequencing Platform"/>
            <person name="Russ C."/>
            <person name="Nusbaum C."/>
            <person name="Tyler B."/>
            <person name="van West P."/>
            <person name="Dieguez-Uribeondo J."/>
            <person name="de Bruijn I."/>
            <person name="Tripathy S."/>
            <person name="Jiang R."/>
            <person name="Young S.K."/>
            <person name="Zeng Q."/>
            <person name="Gargeya S."/>
            <person name="Fitzgerald M."/>
            <person name="Haas B."/>
            <person name="Abouelleil A."/>
            <person name="Alvarado L."/>
            <person name="Arachchi H.M."/>
            <person name="Berlin A."/>
            <person name="Chapman S.B."/>
            <person name="Goldberg J."/>
            <person name="Griggs A."/>
            <person name="Gujja S."/>
            <person name="Hansen M."/>
            <person name="Howarth C."/>
            <person name="Imamovic A."/>
            <person name="Larimer J."/>
            <person name="McCowen C."/>
            <person name="Montmayeur A."/>
            <person name="Murphy C."/>
            <person name="Neiman D."/>
            <person name="Pearson M."/>
            <person name="Priest M."/>
            <person name="Roberts A."/>
            <person name="Saif S."/>
            <person name="Shea T."/>
            <person name="Sisk P."/>
            <person name="Sykes S."/>
            <person name="Wortman J."/>
            <person name="Nusbaum C."/>
            <person name="Birren B."/>
        </authorList>
    </citation>
    <scope>NUCLEOTIDE SEQUENCE [LARGE SCALE GENOMIC DNA]</scope>
    <source>
        <strain evidence="10 11">VS20</strain>
    </source>
</reference>
<dbReference type="AlphaFoldDB" id="T0QD79"/>
<dbReference type="SMART" id="SM00248">
    <property type="entry name" value="ANK"/>
    <property type="match status" value="3"/>
</dbReference>
<dbReference type="InterPro" id="IPR006620">
    <property type="entry name" value="Pro_4_hyd_alph"/>
</dbReference>
<feature type="repeat" description="ANK" evidence="8">
    <location>
        <begin position="120"/>
        <end position="152"/>
    </location>
</feature>
<organism evidence="10 11">
    <name type="scientific">Saprolegnia diclina (strain VS20)</name>
    <dbReference type="NCBI Taxonomy" id="1156394"/>
    <lineage>
        <taxon>Eukaryota</taxon>
        <taxon>Sar</taxon>
        <taxon>Stramenopiles</taxon>
        <taxon>Oomycota</taxon>
        <taxon>Saprolegniomycetes</taxon>
        <taxon>Saprolegniales</taxon>
        <taxon>Saprolegniaceae</taxon>
        <taxon>Saprolegnia</taxon>
    </lineage>
</organism>
<dbReference type="SMART" id="SM00702">
    <property type="entry name" value="P4Hc"/>
    <property type="match status" value="1"/>
</dbReference>
<accession>T0QD79</accession>
<keyword evidence="11" id="KW-1185">Reference proteome</keyword>
<feature type="domain" description="Fe2OG dioxygenase" evidence="9">
    <location>
        <begin position="296"/>
        <end position="385"/>
    </location>
</feature>
<dbReference type="SUPFAM" id="SSF48403">
    <property type="entry name" value="Ankyrin repeat"/>
    <property type="match status" value="1"/>
</dbReference>
<comment type="cofactor">
    <cofactor evidence="1">
        <name>L-ascorbate</name>
        <dbReference type="ChEBI" id="CHEBI:38290"/>
    </cofactor>
</comment>
<dbReference type="GeneID" id="19951402"/>
<keyword evidence="4" id="KW-0223">Dioxygenase</keyword>
<dbReference type="GO" id="GO:0031418">
    <property type="term" value="F:L-ascorbic acid binding"/>
    <property type="evidence" value="ECO:0007669"/>
    <property type="project" value="InterPro"/>
</dbReference>
<dbReference type="PROSITE" id="PS50297">
    <property type="entry name" value="ANK_REP_REGION"/>
    <property type="match status" value="1"/>
</dbReference>
<dbReference type="GO" id="GO:0005506">
    <property type="term" value="F:iron ion binding"/>
    <property type="evidence" value="ECO:0007669"/>
    <property type="project" value="InterPro"/>
</dbReference>
<evidence type="ECO:0000313" key="10">
    <source>
        <dbReference type="EMBL" id="EQC31500.1"/>
    </source>
</evidence>
<dbReference type="Gene3D" id="2.60.120.620">
    <property type="entry name" value="q2cbj1_9rhob like domain"/>
    <property type="match status" value="1"/>
</dbReference>
<evidence type="ECO:0000256" key="3">
    <source>
        <dbReference type="ARBA" id="ARBA00022737"/>
    </source>
</evidence>
<evidence type="ECO:0000256" key="7">
    <source>
        <dbReference type="ARBA" id="ARBA00023043"/>
    </source>
</evidence>
<dbReference type="EMBL" id="JH767168">
    <property type="protein sequence ID" value="EQC31500.1"/>
    <property type="molecule type" value="Genomic_DNA"/>
</dbReference>